<evidence type="ECO:0000313" key="3">
    <source>
        <dbReference type="Proteomes" id="UP000185739"/>
    </source>
</evidence>
<dbReference type="Proteomes" id="UP000185739">
    <property type="component" value="Chromosome"/>
</dbReference>
<protein>
    <submittedName>
        <fullName evidence="2">Uncharacterized protein</fullName>
    </submittedName>
</protein>
<dbReference type="AlphaFoldDB" id="A0A1L6F8T0"/>
<accession>A0A1L6F8T0</accession>
<dbReference type="EMBL" id="CP018839">
    <property type="protein sequence ID" value="APR03166.1"/>
    <property type="molecule type" value="Genomic_DNA"/>
</dbReference>
<dbReference type="STRING" id="96773.Tchl_0293"/>
<dbReference type="KEGG" id="tcl:Tchl_0293"/>
<keyword evidence="1" id="KW-0812">Transmembrane</keyword>
<keyword evidence="3" id="KW-1185">Reference proteome</keyword>
<keyword evidence="1" id="KW-0472">Membrane</keyword>
<proteinExistence type="predicted"/>
<organism evidence="2 3">
    <name type="scientific">Thauera chlorobenzoica</name>
    <dbReference type="NCBI Taxonomy" id="96773"/>
    <lineage>
        <taxon>Bacteria</taxon>
        <taxon>Pseudomonadati</taxon>
        <taxon>Pseudomonadota</taxon>
        <taxon>Betaproteobacteria</taxon>
        <taxon>Rhodocyclales</taxon>
        <taxon>Zoogloeaceae</taxon>
        <taxon>Thauera</taxon>
    </lineage>
</organism>
<evidence type="ECO:0000256" key="1">
    <source>
        <dbReference type="SAM" id="Phobius"/>
    </source>
</evidence>
<keyword evidence="1" id="KW-1133">Transmembrane helix</keyword>
<sequence length="210" mass="23080">MITNPLLRSLLSGVSSISRRTWIFITATLLVLMVVIMWAMVSAAGWLFGMAREGVVAAPETVRSATAQVEQIIPGVQETVRSANAQVAQIIPGVQETLGALLPTLTPDLPSRDVSGTDPGPVARFPGLVRIEWQRAEQQIQVRYQGRANFTDVIAHYAEAFAEQGYQQNLLSATSTEERHEYIKDGERFSLIFSVQERDVVTVDLRALSA</sequence>
<name>A0A1L6F8T0_9RHOO</name>
<evidence type="ECO:0000313" key="2">
    <source>
        <dbReference type="EMBL" id="APR03166.1"/>
    </source>
</evidence>
<feature type="transmembrane region" description="Helical" evidence="1">
    <location>
        <begin position="21"/>
        <end position="48"/>
    </location>
</feature>
<reference evidence="2 3" key="1">
    <citation type="submission" date="2016-12" db="EMBL/GenBank/DDBJ databases">
        <title>Complete genome sequence of Thauera chlorobenzoica, a Betaproteobacterium degrading haloaromatics anaerobically to CO2 and halides.</title>
        <authorList>
            <person name="Goris T."/>
            <person name="Mergelsberg M."/>
            <person name="Boll M."/>
        </authorList>
    </citation>
    <scope>NUCLEOTIDE SEQUENCE [LARGE SCALE GENOMIC DNA]</scope>
    <source>
        <strain evidence="2 3">3CB1</strain>
    </source>
</reference>
<gene>
    <name evidence="2" type="ORF">Tchl_0293</name>
</gene>